<evidence type="ECO:0000313" key="4">
    <source>
        <dbReference type="EMBL" id="RII35684.1"/>
    </source>
</evidence>
<dbReference type="AlphaFoldDB" id="A0A1V4IV09"/>
<dbReference type="OrthoDB" id="1885173at2"/>
<dbReference type="EMBL" id="WSRQ01000017">
    <property type="protein sequence ID" value="MVX64471.1"/>
    <property type="molecule type" value="Genomic_DNA"/>
</dbReference>
<reference evidence="2" key="3">
    <citation type="submission" date="2019-12" db="EMBL/GenBank/DDBJ databases">
        <title>Microbes associate with the intestines of laboratory mice.</title>
        <authorList>
            <person name="Navarre W."/>
            <person name="Wong E."/>
        </authorList>
    </citation>
    <scope>NUCLEOTIDE SEQUENCE</scope>
    <source>
        <strain evidence="2">NM79_F5</strain>
    </source>
</reference>
<evidence type="ECO:0000313" key="5">
    <source>
        <dbReference type="Proteomes" id="UP000191056"/>
    </source>
</evidence>
<keyword evidence="1" id="KW-0175">Coiled coil</keyword>
<dbReference type="Proteomes" id="UP000656077">
    <property type="component" value="Unassembled WGS sequence"/>
</dbReference>
<dbReference type="EMBL" id="MZGT01000015">
    <property type="protein sequence ID" value="OPJ63872.1"/>
    <property type="molecule type" value="Genomic_DNA"/>
</dbReference>
<evidence type="ECO:0000313" key="6">
    <source>
        <dbReference type="Proteomes" id="UP000265930"/>
    </source>
</evidence>
<evidence type="ECO:0000313" key="2">
    <source>
        <dbReference type="EMBL" id="MVX64471.1"/>
    </source>
</evidence>
<organism evidence="3 5">
    <name type="scientific">Clostridium chromiireducens</name>
    <dbReference type="NCBI Taxonomy" id="225345"/>
    <lineage>
        <taxon>Bacteria</taxon>
        <taxon>Bacillati</taxon>
        <taxon>Bacillota</taxon>
        <taxon>Clostridia</taxon>
        <taxon>Eubacteriales</taxon>
        <taxon>Clostridiaceae</taxon>
        <taxon>Clostridium</taxon>
    </lineage>
</organism>
<dbReference type="RefSeq" id="WP_079438966.1">
    <property type="nucleotide sequence ID" value="NZ_MZGT01000015.1"/>
</dbReference>
<sequence length="520" mass="60906">MPNIFDGLKKISDKDIIQQIALLENMNISNVSKPIIQKAKKKTISIINFIGSKIGRNTIIEEPEVKDIWTLIDERKEELSSLTREELDERLLNIILEKSKSDMKNPTEDEISIEVIEEAAKLYKMYNDSTPSQKADIIYSKYNDKINGKAKEYINEQPFVDLQETTEDIEEIINNMDEKQRKEFAQSVDVENLTLLNVWKKLDRLHFSRLIWLCVKAYGGRFTPKEEILPSYIDIDKDVEIVRGDEELKKSQEELLELKSKIDLCKDKINSIEKNLQKENRILNNAIKGKSQAEGEIIDLEKMSAKLEPAKKAHEDALEDIKLKMEKVVLEELDLLMEEYKKIKFSAIDINNKISDTNIEVAYKKELIEDNTKLITSKEKLITETASEFQQLKGIVDDLIKEYDIKKTEVIKREDIKRSEIFERWSNYFDNFTFEFKRLNNVVNFNRKDLLHIEECLYELHTIKDPMALSMGTVESTTDKKEEYQYMDAIFPDKFQVEIQYKVTNDQEKKVHIAIITTKF</sequence>
<reference evidence="4 6" key="2">
    <citation type="submission" date="2018-08" db="EMBL/GenBank/DDBJ databases">
        <title>Genome of Clostridium chromiireducens C1, DSM12136.</title>
        <authorList>
            <person name="Xing M."/>
            <person name="Wei Y."/>
            <person name="Ang E.L."/>
            <person name="Zhao H."/>
            <person name="Zhang Y."/>
        </authorList>
    </citation>
    <scope>NUCLEOTIDE SEQUENCE [LARGE SCALE GENOMIC DNA]</scope>
    <source>
        <strain evidence="4 6">C1</strain>
    </source>
</reference>
<feature type="coiled-coil region" evidence="1">
    <location>
        <begin position="241"/>
        <end position="282"/>
    </location>
</feature>
<dbReference type="Proteomes" id="UP000265930">
    <property type="component" value="Unassembled WGS sequence"/>
</dbReference>
<reference evidence="3 5" key="1">
    <citation type="submission" date="2017-03" db="EMBL/GenBank/DDBJ databases">
        <title>Genome sequence of Clostridium chromiireducens DSM 23318.</title>
        <authorList>
            <person name="Poehlein A."/>
            <person name="Daniel R."/>
        </authorList>
    </citation>
    <scope>NUCLEOTIDE SEQUENCE [LARGE SCALE GENOMIC DNA]</scope>
    <source>
        <strain evidence="3 5">DSM 23318</strain>
    </source>
</reference>
<protein>
    <submittedName>
        <fullName evidence="3">Uncharacterized protein</fullName>
    </submittedName>
</protein>
<evidence type="ECO:0000313" key="3">
    <source>
        <dbReference type="EMBL" id="OPJ63872.1"/>
    </source>
</evidence>
<name>A0A1V4IV09_9CLOT</name>
<keyword evidence="5" id="KW-1185">Reference proteome</keyword>
<comment type="caution">
    <text evidence="3">The sequence shown here is derived from an EMBL/GenBank/DDBJ whole genome shotgun (WGS) entry which is preliminary data.</text>
</comment>
<accession>A0A1V4IV09</accession>
<dbReference type="Proteomes" id="UP000191056">
    <property type="component" value="Unassembled WGS sequence"/>
</dbReference>
<gene>
    <name evidence="3" type="ORF">CLCHR_13910</name>
    <name evidence="4" type="ORF">D2A34_10970</name>
    <name evidence="2" type="ORF">GKZ28_12295</name>
</gene>
<proteinExistence type="predicted"/>
<evidence type="ECO:0000256" key="1">
    <source>
        <dbReference type="SAM" id="Coils"/>
    </source>
</evidence>
<dbReference type="EMBL" id="QXDJ01000002">
    <property type="protein sequence ID" value="RII35684.1"/>
    <property type="molecule type" value="Genomic_DNA"/>
</dbReference>